<proteinExistence type="predicted"/>
<evidence type="ECO:0000256" key="1">
    <source>
        <dbReference type="SAM" id="MobiDB-lite"/>
    </source>
</evidence>
<feature type="region of interest" description="Disordered" evidence="1">
    <location>
        <begin position="71"/>
        <end position="90"/>
    </location>
</feature>
<comment type="caution">
    <text evidence="2">The sequence shown here is derived from an EMBL/GenBank/DDBJ whole genome shotgun (WGS) entry which is preliminary data.</text>
</comment>
<evidence type="ECO:0000313" key="3">
    <source>
        <dbReference type="Proteomes" id="UP001151760"/>
    </source>
</evidence>
<feature type="compositionally biased region" description="Basic and acidic residues" evidence="1">
    <location>
        <begin position="252"/>
        <end position="262"/>
    </location>
</feature>
<dbReference type="EMBL" id="BQNB010010388">
    <property type="protein sequence ID" value="GJS76622.1"/>
    <property type="molecule type" value="Genomic_DNA"/>
</dbReference>
<feature type="compositionally biased region" description="Basic and acidic residues" evidence="1">
    <location>
        <begin position="309"/>
        <end position="325"/>
    </location>
</feature>
<accession>A0ABQ4YGN4</accession>
<organism evidence="2 3">
    <name type="scientific">Tanacetum coccineum</name>
    <dbReference type="NCBI Taxonomy" id="301880"/>
    <lineage>
        <taxon>Eukaryota</taxon>
        <taxon>Viridiplantae</taxon>
        <taxon>Streptophyta</taxon>
        <taxon>Embryophyta</taxon>
        <taxon>Tracheophyta</taxon>
        <taxon>Spermatophyta</taxon>
        <taxon>Magnoliopsida</taxon>
        <taxon>eudicotyledons</taxon>
        <taxon>Gunneridae</taxon>
        <taxon>Pentapetalae</taxon>
        <taxon>asterids</taxon>
        <taxon>campanulids</taxon>
        <taxon>Asterales</taxon>
        <taxon>Asteraceae</taxon>
        <taxon>Asteroideae</taxon>
        <taxon>Anthemideae</taxon>
        <taxon>Anthemidinae</taxon>
        <taxon>Tanacetum</taxon>
    </lineage>
</organism>
<reference evidence="2" key="1">
    <citation type="journal article" date="2022" name="Int. J. Mol. Sci.">
        <title>Draft Genome of Tanacetum Coccineum: Genomic Comparison of Closely Related Tanacetum-Family Plants.</title>
        <authorList>
            <person name="Yamashiro T."/>
            <person name="Shiraishi A."/>
            <person name="Nakayama K."/>
            <person name="Satake H."/>
        </authorList>
    </citation>
    <scope>NUCLEOTIDE SEQUENCE</scope>
</reference>
<feature type="compositionally biased region" description="Basic residues" evidence="1">
    <location>
        <begin position="214"/>
        <end position="223"/>
    </location>
</feature>
<reference evidence="2" key="2">
    <citation type="submission" date="2022-01" db="EMBL/GenBank/DDBJ databases">
        <authorList>
            <person name="Yamashiro T."/>
            <person name="Shiraishi A."/>
            <person name="Satake H."/>
            <person name="Nakayama K."/>
        </authorList>
    </citation>
    <scope>NUCLEOTIDE SEQUENCE</scope>
</reference>
<dbReference type="Proteomes" id="UP001151760">
    <property type="component" value="Unassembled WGS sequence"/>
</dbReference>
<feature type="compositionally biased region" description="Basic and acidic residues" evidence="1">
    <location>
        <begin position="163"/>
        <end position="205"/>
    </location>
</feature>
<gene>
    <name evidence="2" type="ORF">Tco_0726503</name>
</gene>
<feature type="region of interest" description="Disordered" evidence="1">
    <location>
        <begin position="134"/>
        <end position="351"/>
    </location>
</feature>
<protein>
    <submittedName>
        <fullName evidence="2">Uncharacterized protein</fullName>
    </submittedName>
</protein>
<evidence type="ECO:0000313" key="2">
    <source>
        <dbReference type="EMBL" id="GJS76622.1"/>
    </source>
</evidence>
<name>A0ABQ4YGN4_9ASTR</name>
<sequence length="351" mass="40059">MKPSQSLDLVQDSTHLQVIRFQLIIVTQIVLTSWRHPWDTNTTTFPKILSISTHSGPSPTAHTSAVWNTVGKGKEKSQENPNEPASDAPLRQFCDKNYNQLLPILAEKMHQEKVQQEKLKAVKARLNFEEISQYSESGAPGRRRDVRKRLGPKDVRIMSGSPEPRRDRSRSPRRKDPERETVFRRLEKGVFHRLGNKEKGGRMSESEDSAGGHWKSKSKRQKSSVKDEDLSQPWVCEETDPFTQDMTPTTRTEPKRWHENKRSRSPTPVASVFKRLKQNRPPSPRPKPRKEGGVFNRLGGKEQSASAHSDSRHQGSHEKEIEVQPRKHHHRGTSSRETGGYSESEDSKGGH</sequence>
<keyword evidence="3" id="KW-1185">Reference proteome</keyword>
<feature type="compositionally biased region" description="Polar residues" evidence="1">
    <location>
        <begin position="241"/>
        <end position="251"/>
    </location>
</feature>